<dbReference type="Gene3D" id="3.90.226.10">
    <property type="entry name" value="2-enoyl-CoA Hydratase, Chain A, domain 1"/>
    <property type="match status" value="1"/>
</dbReference>
<dbReference type="SUPFAM" id="SSF52096">
    <property type="entry name" value="ClpP/crotonase"/>
    <property type="match status" value="1"/>
</dbReference>
<evidence type="ECO:0000313" key="3">
    <source>
        <dbReference type="Proteomes" id="UP000565262"/>
    </source>
</evidence>
<dbReference type="InterPro" id="IPR011763">
    <property type="entry name" value="COA_CT_C"/>
</dbReference>
<keyword evidence="3" id="KW-1185">Reference proteome</keyword>
<proteinExistence type="predicted"/>
<dbReference type="InterPro" id="IPR051047">
    <property type="entry name" value="AccD/PCCB"/>
</dbReference>
<dbReference type="AlphaFoldDB" id="A0A839IZJ7"/>
<protein>
    <submittedName>
        <fullName evidence="2">Methylmalonyl-CoA carboxyltransferase</fullName>
    </submittedName>
</protein>
<feature type="domain" description="CoA carboxyltransferase C-terminal" evidence="1">
    <location>
        <begin position="2"/>
        <end position="110"/>
    </location>
</feature>
<accession>A0A839IZJ7</accession>
<dbReference type="Proteomes" id="UP000565262">
    <property type="component" value="Unassembled WGS sequence"/>
</dbReference>
<evidence type="ECO:0000259" key="1">
    <source>
        <dbReference type="PROSITE" id="PS50989"/>
    </source>
</evidence>
<dbReference type="GO" id="GO:0016740">
    <property type="term" value="F:transferase activity"/>
    <property type="evidence" value="ECO:0007669"/>
    <property type="project" value="UniProtKB-KW"/>
</dbReference>
<feature type="non-terminal residue" evidence="2">
    <location>
        <position position="1"/>
    </location>
</feature>
<dbReference type="Pfam" id="PF01039">
    <property type="entry name" value="Carboxyl_trans"/>
    <property type="match status" value="1"/>
</dbReference>
<dbReference type="InterPro" id="IPR034733">
    <property type="entry name" value="AcCoA_carboxyl_beta"/>
</dbReference>
<sequence length="110" mass="12075">YEIEDEVRDVLSDIVPDNPNKPYDMHEVISGIIDVDSFYEIHKDYAESIIVGFARLGGRSVGIVANQPMAFAGVLGVNSSKKAARFVRFCDCFNIPLLVLVDVPGFLPGT</sequence>
<evidence type="ECO:0000313" key="2">
    <source>
        <dbReference type="EMBL" id="MBB1489859.1"/>
    </source>
</evidence>
<keyword evidence="2" id="KW-0808">Transferase</keyword>
<dbReference type="PROSITE" id="PS50989">
    <property type="entry name" value="COA_CT_CTER"/>
    <property type="match status" value="1"/>
</dbReference>
<reference evidence="2 3" key="1">
    <citation type="submission" date="2020-08" db="EMBL/GenBank/DDBJ databases">
        <title>Oceanospirillum sp. nov. isolated from marine sediment.</title>
        <authorList>
            <person name="Ji X."/>
        </authorList>
    </citation>
    <scope>NUCLEOTIDE SEQUENCE [LARGE SCALE GENOMIC DNA]</scope>
    <source>
        <strain evidence="2 3">D5</strain>
    </source>
</reference>
<dbReference type="EMBL" id="JACJFM010000290">
    <property type="protein sequence ID" value="MBB1489859.1"/>
    <property type="molecule type" value="Genomic_DNA"/>
</dbReference>
<dbReference type="PANTHER" id="PTHR43842:SF2">
    <property type="entry name" value="PROPIONYL-COA CARBOXYLASE BETA CHAIN, MITOCHONDRIAL"/>
    <property type="match status" value="1"/>
</dbReference>
<dbReference type="InterPro" id="IPR029045">
    <property type="entry name" value="ClpP/crotonase-like_dom_sf"/>
</dbReference>
<feature type="non-terminal residue" evidence="2">
    <location>
        <position position="110"/>
    </location>
</feature>
<organism evidence="2 3">
    <name type="scientific">Oceanospirillum sediminis</name>
    <dbReference type="NCBI Taxonomy" id="2760088"/>
    <lineage>
        <taxon>Bacteria</taxon>
        <taxon>Pseudomonadati</taxon>
        <taxon>Pseudomonadota</taxon>
        <taxon>Gammaproteobacteria</taxon>
        <taxon>Oceanospirillales</taxon>
        <taxon>Oceanospirillaceae</taxon>
        <taxon>Oceanospirillum</taxon>
    </lineage>
</organism>
<name>A0A839IZJ7_9GAMM</name>
<comment type="caution">
    <text evidence="2">The sequence shown here is derived from an EMBL/GenBank/DDBJ whole genome shotgun (WGS) entry which is preliminary data.</text>
</comment>
<gene>
    <name evidence="2" type="ORF">H4O21_24960</name>
</gene>
<dbReference type="PANTHER" id="PTHR43842">
    <property type="entry name" value="PROPIONYL-COA CARBOXYLASE BETA CHAIN"/>
    <property type="match status" value="1"/>
</dbReference>
<dbReference type="GO" id="GO:0004658">
    <property type="term" value="F:propionyl-CoA carboxylase activity"/>
    <property type="evidence" value="ECO:0007669"/>
    <property type="project" value="TreeGrafter"/>
</dbReference>